<reference evidence="3" key="4">
    <citation type="submission" date="2019-03" db="EMBL/GenBank/DDBJ databases">
        <authorList>
            <person name="Huang Y."/>
        </authorList>
    </citation>
    <scope>NUCLEOTIDE SEQUENCE</scope>
    <source>
        <strain evidence="3">JCM 16608</strain>
    </source>
</reference>
<reference evidence="5" key="3">
    <citation type="journal article" date="2019" name="Int. J. Syst. Evol. Microbiol.">
        <title>The Global Catalogue of Microorganisms (GCM) 10K type strain sequencing project: providing services to taxonomists for standard genome sequencing and annotation.</title>
        <authorList>
            <consortium name="The Broad Institute Genomics Platform"/>
            <consortium name="The Broad Institute Genome Sequencing Center for Infectious Disease"/>
            <person name="Wu L."/>
            <person name="Ma J."/>
        </authorList>
    </citation>
    <scope>NUCLEOTIDE SEQUENCE [LARGE SCALE GENOMIC DNA]</scope>
    <source>
        <strain evidence="5">CCM 7403</strain>
    </source>
</reference>
<evidence type="ECO:0000313" key="3">
    <source>
        <dbReference type="EMBL" id="QCC76689.1"/>
    </source>
</evidence>
<dbReference type="OrthoDB" id="5192391at2"/>
<dbReference type="KEGG" id="ndp:E2C04_04680"/>
<proteinExistence type="predicted"/>
<evidence type="ECO:0000256" key="1">
    <source>
        <dbReference type="SAM" id="MobiDB-lite"/>
    </source>
</evidence>
<dbReference type="RefSeq" id="WP_135831737.1">
    <property type="nucleotide sequence ID" value="NZ_BMCK01000002.1"/>
</dbReference>
<dbReference type="EMBL" id="CP038462">
    <property type="protein sequence ID" value="QCC76689.1"/>
    <property type="molecule type" value="Genomic_DNA"/>
</dbReference>
<keyword evidence="2" id="KW-0966">Cell projection</keyword>
<name>A0A4P7UCN7_9ACTN</name>
<evidence type="ECO:0000313" key="4">
    <source>
        <dbReference type="Proteomes" id="UP000297025"/>
    </source>
</evidence>
<reference evidence="2" key="2">
    <citation type="journal article" date="2014" name="Int. J. Syst. Evol. Microbiol.">
        <title>Complete genome of a new Firmicutes species belonging to the dominant human colonic microbiota ('Ruminococcus bicirculans') reveals two chromosomes and a selective capacity to utilize plant glucans.</title>
        <authorList>
            <consortium name="NISC Comparative Sequencing Program"/>
            <person name="Wegmann U."/>
            <person name="Louis P."/>
            <person name="Goesmann A."/>
            <person name="Henrissat B."/>
            <person name="Duncan S.H."/>
            <person name="Flint H.J."/>
        </authorList>
    </citation>
    <scope>NUCLEOTIDE SEQUENCE</scope>
    <source>
        <strain evidence="2">CCM 7403</strain>
    </source>
</reference>
<keyword evidence="5" id="KW-1185">Reference proteome</keyword>
<dbReference type="Proteomes" id="UP000630594">
    <property type="component" value="Unassembled WGS sequence"/>
</dbReference>
<protein>
    <submittedName>
        <fullName evidence="2">Flagellar protein FlgA</fullName>
    </submittedName>
</protein>
<dbReference type="EMBL" id="BMCK01000002">
    <property type="protein sequence ID" value="GGD15336.1"/>
    <property type="molecule type" value="Genomic_DNA"/>
</dbReference>
<accession>A0A4P7UCN7</accession>
<organism evidence="3 4">
    <name type="scientific">Nocardioides daphniae</name>
    <dbReference type="NCBI Taxonomy" id="402297"/>
    <lineage>
        <taxon>Bacteria</taxon>
        <taxon>Bacillati</taxon>
        <taxon>Actinomycetota</taxon>
        <taxon>Actinomycetes</taxon>
        <taxon>Propionibacteriales</taxon>
        <taxon>Nocardioidaceae</taxon>
        <taxon>Nocardioides</taxon>
    </lineage>
</organism>
<sequence length="219" mass="22786">MWLVNMGLGKSEIKPAVRGSSPGWRDPRLWTGIALMLCSVVVGAKVVGSADDSVAMWTLRADMAPGDVVTPADLVTTRVRFEQASEAQRYFTVDDTLPAQRHLVRPVSAGELLPRAGLGEGDPDTSRVSVSVPGSQLPPDVEAGSRVDLWVAPQGSGDRGRASLAVRDVVVLAAPEASAELVGAGGERQVVLAVPDDGTVLAEVLTASGTGRLMIVGRG</sequence>
<evidence type="ECO:0000313" key="5">
    <source>
        <dbReference type="Proteomes" id="UP000630594"/>
    </source>
</evidence>
<keyword evidence="2" id="KW-0969">Cilium</keyword>
<gene>
    <name evidence="3" type="ORF">E2C04_04680</name>
    <name evidence="2" type="ORF">GCM10007231_12940</name>
</gene>
<reference evidence="2" key="5">
    <citation type="submission" date="2024-05" db="EMBL/GenBank/DDBJ databases">
        <authorList>
            <person name="Sun Q."/>
            <person name="Sedlacek I."/>
        </authorList>
    </citation>
    <scope>NUCLEOTIDE SEQUENCE</scope>
    <source>
        <strain evidence="2">CCM 7403</strain>
    </source>
</reference>
<dbReference type="AlphaFoldDB" id="A0A4P7UCN7"/>
<evidence type="ECO:0000313" key="2">
    <source>
        <dbReference type="EMBL" id="GGD15336.1"/>
    </source>
</evidence>
<feature type="region of interest" description="Disordered" evidence="1">
    <location>
        <begin position="114"/>
        <end position="137"/>
    </location>
</feature>
<reference evidence="3 4" key="1">
    <citation type="journal article" date="2008" name="Int. J. Syst. Evol. Microbiol.">
        <title>Nocardioides daphniae sp. nov., isolated from Daphnia cucullata (Crustacea: Cladocera).</title>
        <authorList>
            <person name="Toth E.M."/>
            <person name="Keki Z."/>
            <person name="Homonnay Z.G."/>
            <person name="Borsodi A.K."/>
            <person name="Marialigeti K."/>
            <person name="Schumann P."/>
        </authorList>
    </citation>
    <scope>NUCLEOTIDE SEQUENCE [LARGE SCALE GENOMIC DNA]</scope>
    <source>
        <strain evidence="3 4">JCM 16608</strain>
    </source>
</reference>
<keyword evidence="2" id="KW-0282">Flagellum</keyword>
<dbReference type="Proteomes" id="UP000297025">
    <property type="component" value="Chromosome"/>
</dbReference>